<dbReference type="PROSITE" id="PS51201">
    <property type="entry name" value="RCK_N"/>
    <property type="match status" value="1"/>
</dbReference>
<dbReference type="RefSeq" id="WP_091543752.1">
    <property type="nucleotide sequence ID" value="NZ_FONY01000012.1"/>
</dbReference>
<gene>
    <name evidence="2" type="ORF">SAMN04488541_101254</name>
</gene>
<dbReference type="OrthoDB" id="9776294at2"/>
<dbReference type="SUPFAM" id="SSF51735">
    <property type="entry name" value="NAD(P)-binding Rossmann-fold domains"/>
    <property type="match status" value="1"/>
</dbReference>
<dbReference type="GO" id="GO:0008324">
    <property type="term" value="F:monoatomic cation transmembrane transporter activity"/>
    <property type="evidence" value="ECO:0007669"/>
    <property type="project" value="InterPro"/>
</dbReference>
<protein>
    <submittedName>
        <fullName evidence="2">Trk system potassium uptake protein TrkA</fullName>
    </submittedName>
</protein>
<dbReference type="InterPro" id="IPR006037">
    <property type="entry name" value="RCK_C"/>
</dbReference>
<dbReference type="InterPro" id="IPR050721">
    <property type="entry name" value="Trk_Ktr_HKT_K-transport"/>
</dbReference>
<dbReference type="SUPFAM" id="SSF116726">
    <property type="entry name" value="TrkA C-terminal domain-like"/>
    <property type="match status" value="1"/>
</dbReference>
<dbReference type="AlphaFoldDB" id="A0A1I2F4K3"/>
<dbReference type="GO" id="GO:0006813">
    <property type="term" value="P:potassium ion transport"/>
    <property type="evidence" value="ECO:0007669"/>
    <property type="project" value="InterPro"/>
</dbReference>
<dbReference type="Gene3D" id="3.30.70.1450">
    <property type="entry name" value="Regulator of K+ conductance, C-terminal domain"/>
    <property type="match status" value="1"/>
</dbReference>
<sequence length="233" mass="25824">MVKTPDKIAVIGLGQFGAAVAKNLAARGAEVLAIDQDIEIVESIKDEVAYAVALDATDIKALASQNVADMDAVLVAIGENIEGLLLTVVQLIELKVKRIIARAMNQQQKLILEKLGVKDIISPEDMIGSMIAEMLLNPNMKAYLPMPDSYEIVEIQAPRKTLKKTLKDINLSGRYQLELITIKRKYEEYIDGRKKSIEHLIIRPNEETTIEHSDVIVVLGKSDDVDKFVDTNM</sequence>
<dbReference type="PANTHER" id="PTHR43833:SF7">
    <property type="entry name" value="KTR SYSTEM POTASSIUM UPTAKE PROTEIN C"/>
    <property type="match status" value="1"/>
</dbReference>
<dbReference type="PANTHER" id="PTHR43833">
    <property type="entry name" value="POTASSIUM CHANNEL PROTEIN 2-RELATED-RELATED"/>
    <property type="match status" value="1"/>
</dbReference>
<proteinExistence type="predicted"/>
<evidence type="ECO:0000259" key="1">
    <source>
        <dbReference type="PROSITE" id="PS51201"/>
    </source>
</evidence>
<feature type="domain" description="RCK N-terminal" evidence="1">
    <location>
        <begin position="5"/>
        <end position="127"/>
    </location>
</feature>
<dbReference type="STRING" id="1003.SAMN04488541_101254"/>
<name>A0A1I2F4K3_9BACT</name>
<dbReference type="Proteomes" id="UP000199513">
    <property type="component" value="Unassembled WGS sequence"/>
</dbReference>
<keyword evidence="3" id="KW-1185">Reference proteome</keyword>
<dbReference type="InterPro" id="IPR036721">
    <property type="entry name" value="RCK_C_sf"/>
</dbReference>
<dbReference type="EMBL" id="FONY01000012">
    <property type="protein sequence ID" value="SFE99566.1"/>
    <property type="molecule type" value="Genomic_DNA"/>
</dbReference>
<dbReference type="Gene3D" id="3.40.50.720">
    <property type="entry name" value="NAD(P)-binding Rossmann-like Domain"/>
    <property type="match status" value="1"/>
</dbReference>
<evidence type="ECO:0000313" key="2">
    <source>
        <dbReference type="EMBL" id="SFE99566.1"/>
    </source>
</evidence>
<evidence type="ECO:0000313" key="3">
    <source>
        <dbReference type="Proteomes" id="UP000199513"/>
    </source>
</evidence>
<dbReference type="InterPro" id="IPR003148">
    <property type="entry name" value="RCK_N"/>
</dbReference>
<dbReference type="InterPro" id="IPR036291">
    <property type="entry name" value="NAD(P)-bd_dom_sf"/>
</dbReference>
<dbReference type="Pfam" id="PF02080">
    <property type="entry name" value="TrkA_C"/>
    <property type="match status" value="1"/>
</dbReference>
<reference evidence="2 3" key="1">
    <citation type="submission" date="2016-10" db="EMBL/GenBank/DDBJ databases">
        <authorList>
            <person name="de Groot N.N."/>
        </authorList>
    </citation>
    <scope>NUCLEOTIDE SEQUENCE [LARGE SCALE GENOMIC DNA]</scope>
    <source>
        <strain>GEY</strain>
        <strain evidence="3">DSM 9560</strain>
    </source>
</reference>
<organism evidence="2 3">
    <name type="scientific">Thermoflexibacter ruber</name>
    <dbReference type="NCBI Taxonomy" id="1003"/>
    <lineage>
        <taxon>Bacteria</taxon>
        <taxon>Pseudomonadati</taxon>
        <taxon>Bacteroidota</taxon>
        <taxon>Cytophagia</taxon>
        <taxon>Cytophagales</taxon>
        <taxon>Thermoflexibacteraceae</taxon>
        <taxon>Thermoflexibacter</taxon>
    </lineage>
</organism>
<dbReference type="Pfam" id="PF02254">
    <property type="entry name" value="TrkA_N"/>
    <property type="match status" value="1"/>
</dbReference>
<accession>A0A1I2F4K3</accession>